<feature type="transmembrane region" description="Helical" evidence="2">
    <location>
        <begin position="165"/>
        <end position="188"/>
    </location>
</feature>
<organism evidence="4 5">
    <name type="scientific">Polyplosphaeria fusca</name>
    <dbReference type="NCBI Taxonomy" id="682080"/>
    <lineage>
        <taxon>Eukaryota</taxon>
        <taxon>Fungi</taxon>
        <taxon>Dikarya</taxon>
        <taxon>Ascomycota</taxon>
        <taxon>Pezizomycotina</taxon>
        <taxon>Dothideomycetes</taxon>
        <taxon>Pleosporomycetidae</taxon>
        <taxon>Pleosporales</taxon>
        <taxon>Tetraplosphaeriaceae</taxon>
        <taxon>Polyplosphaeria</taxon>
    </lineage>
</organism>
<dbReference type="AlphaFoldDB" id="A0A9P4R1H5"/>
<gene>
    <name evidence="4" type="ORF">EJ04DRAFT_550593</name>
</gene>
<accession>A0A9P4R1H5</accession>
<feature type="compositionally biased region" description="Low complexity" evidence="1">
    <location>
        <begin position="121"/>
        <end position="154"/>
    </location>
</feature>
<protein>
    <recommendedName>
        <fullName evidence="6">Extracellular membrane protein CFEM domain-containing protein</fullName>
    </recommendedName>
</protein>
<keyword evidence="2" id="KW-1133">Transmembrane helix</keyword>
<dbReference type="EMBL" id="ML996116">
    <property type="protein sequence ID" value="KAF2737432.1"/>
    <property type="molecule type" value="Genomic_DNA"/>
</dbReference>
<evidence type="ECO:0000256" key="2">
    <source>
        <dbReference type="SAM" id="Phobius"/>
    </source>
</evidence>
<evidence type="ECO:0000313" key="5">
    <source>
        <dbReference type="Proteomes" id="UP000799444"/>
    </source>
</evidence>
<evidence type="ECO:0000256" key="3">
    <source>
        <dbReference type="SAM" id="SignalP"/>
    </source>
</evidence>
<keyword evidence="3" id="KW-0732">Signal</keyword>
<keyword evidence="5" id="KW-1185">Reference proteome</keyword>
<dbReference type="OrthoDB" id="3794517at2759"/>
<keyword evidence="2" id="KW-0472">Membrane</keyword>
<evidence type="ECO:0008006" key="6">
    <source>
        <dbReference type="Google" id="ProtNLM"/>
    </source>
</evidence>
<feature type="chain" id="PRO_5040260228" description="Extracellular membrane protein CFEM domain-containing protein" evidence="3">
    <location>
        <begin position="22"/>
        <end position="275"/>
    </location>
</feature>
<keyword evidence="2" id="KW-0812">Transmembrane</keyword>
<sequence length="275" mass="29389">MLRSSMALLVLAVVLPWAAWADGPTSIYINQVPEYDLLESCAETQLSTIVRDMAYLCGDGSKLTSYACFCYQSSAKASSMIGKHVSTACPQFPQQNSSALEVFSKYCELGVVQMNPTDSGTTTQTSPATLSTSASPASSTATAPPATSSPAASANDSDSNKSRTVAIACGVAIPLGVIAIAAAAFLLWRNKRKNAVQRQPYEMAQESGGQRAYEVDNKAVVYELRNEQYDLRNELPPPVEMDGNAATSELNGHDEKGEKRAASELGGNDEKRDKR</sequence>
<feature type="compositionally biased region" description="Basic and acidic residues" evidence="1">
    <location>
        <begin position="251"/>
        <end position="275"/>
    </location>
</feature>
<proteinExistence type="predicted"/>
<feature type="region of interest" description="Disordered" evidence="1">
    <location>
        <begin position="231"/>
        <end position="275"/>
    </location>
</feature>
<feature type="region of interest" description="Disordered" evidence="1">
    <location>
        <begin position="118"/>
        <end position="159"/>
    </location>
</feature>
<evidence type="ECO:0000313" key="4">
    <source>
        <dbReference type="EMBL" id="KAF2737432.1"/>
    </source>
</evidence>
<evidence type="ECO:0000256" key="1">
    <source>
        <dbReference type="SAM" id="MobiDB-lite"/>
    </source>
</evidence>
<reference evidence="4" key="1">
    <citation type="journal article" date="2020" name="Stud. Mycol.">
        <title>101 Dothideomycetes genomes: a test case for predicting lifestyles and emergence of pathogens.</title>
        <authorList>
            <person name="Haridas S."/>
            <person name="Albert R."/>
            <person name="Binder M."/>
            <person name="Bloem J."/>
            <person name="Labutti K."/>
            <person name="Salamov A."/>
            <person name="Andreopoulos B."/>
            <person name="Baker S."/>
            <person name="Barry K."/>
            <person name="Bills G."/>
            <person name="Bluhm B."/>
            <person name="Cannon C."/>
            <person name="Castanera R."/>
            <person name="Culley D."/>
            <person name="Daum C."/>
            <person name="Ezra D."/>
            <person name="Gonzalez J."/>
            <person name="Henrissat B."/>
            <person name="Kuo A."/>
            <person name="Liang C."/>
            <person name="Lipzen A."/>
            <person name="Lutzoni F."/>
            <person name="Magnuson J."/>
            <person name="Mondo S."/>
            <person name="Nolan M."/>
            <person name="Ohm R."/>
            <person name="Pangilinan J."/>
            <person name="Park H.-J."/>
            <person name="Ramirez L."/>
            <person name="Alfaro M."/>
            <person name="Sun H."/>
            <person name="Tritt A."/>
            <person name="Yoshinaga Y."/>
            <person name="Zwiers L.-H."/>
            <person name="Turgeon B."/>
            <person name="Goodwin S."/>
            <person name="Spatafora J."/>
            <person name="Crous P."/>
            <person name="Grigoriev I."/>
        </authorList>
    </citation>
    <scope>NUCLEOTIDE SEQUENCE</scope>
    <source>
        <strain evidence="4">CBS 125425</strain>
    </source>
</reference>
<feature type="signal peptide" evidence="3">
    <location>
        <begin position="1"/>
        <end position="21"/>
    </location>
</feature>
<dbReference type="Proteomes" id="UP000799444">
    <property type="component" value="Unassembled WGS sequence"/>
</dbReference>
<name>A0A9P4R1H5_9PLEO</name>
<comment type="caution">
    <text evidence="4">The sequence shown here is derived from an EMBL/GenBank/DDBJ whole genome shotgun (WGS) entry which is preliminary data.</text>
</comment>